<accession>A0A4Y7KG48</accession>
<dbReference type="Gramene" id="RZC71352">
    <property type="protein sequence ID" value="RZC71352"/>
    <property type="gene ID" value="C5167_034575"/>
</dbReference>
<reference evidence="1 2" key="1">
    <citation type="journal article" date="2018" name="Science">
        <title>The opium poppy genome and morphinan production.</title>
        <authorList>
            <person name="Guo L."/>
            <person name="Winzer T."/>
            <person name="Yang X."/>
            <person name="Li Y."/>
            <person name="Ning Z."/>
            <person name="He Z."/>
            <person name="Teodor R."/>
            <person name="Lu Y."/>
            <person name="Bowser T.A."/>
            <person name="Graham I.A."/>
            <person name="Ye K."/>
        </authorList>
    </citation>
    <scope>NUCLEOTIDE SEQUENCE [LARGE SCALE GENOMIC DNA]</scope>
    <source>
        <strain evidence="2">cv. HN1</strain>
        <tissue evidence="1">Leaves</tissue>
    </source>
</reference>
<organism evidence="1 2">
    <name type="scientific">Papaver somniferum</name>
    <name type="common">Opium poppy</name>
    <dbReference type="NCBI Taxonomy" id="3469"/>
    <lineage>
        <taxon>Eukaryota</taxon>
        <taxon>Viridiplantae</taxon>
        <taxon>Streptophyta</taxon>
        <taxon>Embryophyta</taxon>
        <taxon>Tracheophyta</taxon>
        <taxon>Spermatophyta</taxon>
        <taxon>Magnoliopsida</taxon>
        <taxon>Ranunculales</taxon>
        <taxon>Papaveraceae</taxon>
        <taxon>Papaveroideae</taxon>
        <taxon>Papaver</taxon>
    </lineage>
</organism>
<dbReference type="AlphaFoldDB" id="A0A4Y7KG48"/>
<sequence>MSELQYWNNDKQVPYPKMIFNEFVQERCLQKSEYAPLFHLLMMEQRVQKSAVSYIAKKSTLYEMWYSTNRCNMQLDKTFTYLETILGLIEGGEWFYMDPDAENVVPPIKEKEEKVKRVRKRKPTIKVGGDGLLDIILKNLPNKR</sequence>
<proteinExistence type="predicted"/>
<gene>
    <name evidence="1" type="ORF">C5167_034575</name>
</gene>
<protein>
    <submittedName>
        <fullName evidence="1">Uncharacterized protein</fullName>
    </submittedName>
</protein>
<dbReference type="Proteomes" id="UP000316621">
    <property type="component" value="Chromosome 7"/>
</dbReference>
<keyword evidence="2" id="KW-1185">Reference proteome</keyword>
<evidence type="ECO:0000313" key="2">
    <source>
        <dbReference type="Proteomes" id="UP000316621"/>
    </source>
</evidence>
<evidence type="ECO:0000313" key="1">
    <source>
        <dbReference type="EMBL" id="RZC71352.1"/>
    </source>
</evidence>
<dbReference type="EMBL" id="CM010721">
    <property type="protein sequence ID" value="RZC71352.1"/>
    <property type="molecule type" value="Genomic_DNA"/>
</dbReference>
<name>A0A4Y7KG48_PAPSO</name>